<dbReference type="EMBL" id="BPQB01000002">
    <property type="protein sequence ID" value="GJE85496.1"/>
    <property type="molecule type" value="Genomic_DNA"/>
</dbReference>
<comment type="caution">
    <text evidence="3">The sequence shown here is derived from an EMBL/GenBank/DDBJ whole genome shotgun (WGS) entry which is preliminary data.</text>
</comment>
<name>A0A9P3L7W3_9APHY</name>
<reference evidence="3 4" key="1">
    <citation type="submission" date="2021-08" db="EMBL/GenBank/DDBJ databases">
        <title>Draft Genome Sequence of Phanerochaete sordida strain YK-624.</title>
        <authorList>
            <person name="Mori T."/>
            <person name="Dohra H."/>
            <person name="Suzuki T."/>
            <person name="Kawagishi H."/>
            <person name="Hirai H."/>
        </authorList>
    </citation>
    <scope>NUCLEOTIDE SEQUENCE [LARGE SCALE GENOMIC DNA]</scope>
    <source>
        <strain evidence="3 4">YK-624</strain>
    </source>
</reference>
<protein>
    <submittedName>
        <fullName evidence="3">Caspase family protein</fullName>
    </submittedName>
</protein>
<comment type="similarity">
    <text evidence="1">Belongs to the peptidase C14B family.</text>
</comment>
<dbReference type="GO" id="GO:0004197">
    <property type="term" value="F:cysteine-type endopeptidase activity"/>
    <property type="evidence" value="ECO:0007669"/>
    <property type="project" value="InterPro"/>
</dbReference>
<dbReference type="AlphaFoldDB" id="A0A9P3L7W3"/>
<dbReference type="Gene3D" id="3.40.50.12660">
    <property type="match status" value="1"/>
</dbReference>
<dbReference type="InterPro" id="IPR050452">
    <property type="entry name" value="Metacaspase"/>
</dbReference>
<dbReference type="Pfam" id="PF00656">
    <property type="entry name" value="Peptidase_C14"/>
    <property type="match status" value="1"/>
</dbReference>
<dbReference type="GO" id="GO:0006508">
    <property type="term" value="P:proteolysis"/>
    <property type="evidence" value="ECO:0007669"/>
    <property type="project" value="InterPro"/>
</dbReference>
<dbReference type="InterPro" id="IPR011600">
    <property type="entry name" value="Pept_C14_caspase"/>
</dbReference>
<dbReference type="PANTHER" id="PTHR48104">
    <property type="entry name" value="METACASPASE-4"/>
    <property type="match status" value="1"/>
</dbReference>
<accession>A0A9P3L7W3</accession>
<proteinExistence type="inferred from homology"/>
<dbReference type="PANTHER" id="PTHR48104:SF30">
    <property type="entry name" value="METACASPASE-1"/>
    <property type="match status" value="1"/>
</dbReference>
<evidence type="ECO:0000313" key="4">
    <source>
        <dbReference type="Proteomes" id="UP000703269"/>
    </source>
</evidence>
<evidence type="ECO:0000313" key="3">
    <source>
        <dbReference type="EMBL" id="GJE85496.1"/>
    </source>
</evidence>
<dbReference type="Proteomes" id="UP000703269">
    <property type="component" value="Unassembled WGS sequence"/>
</dbReference>
<evidence type="ECO:0000256" key="1">
    <source>
        <dbReference type="ARBA" id="ARBA00009005"/>
    </source>
</evidence>
<evidence type="ECO:0000259" key="2">
    <source>
        <dbReference type="Pfam" id="PF00656"/>
    </source>
</evidence>
<organism evidence="3 4">
    <name type="scientific">Phanerochaete sordida</name>
    <dbReference type="NCBI Taxonomy" id="48140"/>
    <lineage>
        <taxon>Eukaryota</taxon>
        <taxon>Fungi</taxon>
        <taxon>Dikarya</taxon>
        <taxon>Basidiomycota</taxon>
        <taxon>Agaricomycotina</taxon>
        <taxon>Agaricomycetes</taxon>
        <taxon>Polyporales</taxon>
        <taxon>Phanerochaetaceae</taxon>
        <taxon>Phanerochaete</taxon>
    </lineage>
</organism>
<keyword evidence="4" id="KW-1185">Reference proteome</keyword>
<gene>
    <name evidence="3" type="ORF">PsYK624_015750</name>
</gene>
<dbReference type="OrthoDB" id="3223806at2759"/>
<sequence>MSLTSICPESLGFRDIVTLRDDVAPNHPLYPSKSNMMYALQYLVAGAKRGDHLVFHFSGHGSQRTERVRGNEADHKDEAIWPADARPNHDLTDAENIIIDDWIKEELVDKVPPGATLTILLDCCHSGTGADLQYSYTDPDVVPTYPDDDLTDSEDGTMPIHKPKLTMSKLMTGGSDYDEDPTIVVSWAACQDPHSSLSLAESGGFFVKAFIDEFRNNWGATHEDLLHCIKERMIQAAQDHFQSLRSERKMKRKYLRILENWWEDNHSEPVLGILYNEDQVLSTPVVDTLGYDEDVGGGCSDAFADTAEDLDQDPNFGGGWQNGDNDSFRNSSAGFDRGTTFDDGWQNDGMGGNPTASFAQDLQQDFSQDFGQDFNW</sequence>
<dbReference type="GO" id="GO:0005737">
    <property type="term" value="C:cytoplasm"/>
    <property type="evidence" value="ECO:0007669"/>
    <property type="project" value="TreeGrafter"/>
</dbReference>
<feature type="domain" description="Peptidase C14 caspase" evidence="2">
    <location>
        <begin position="11"/>
        <end position="234"/>
    </location>
</feature>